<gene>
    <name evidence="2" type="ORF">EJP69_24865</name>
</gene>
<name>A0A3S0J5P8_9BURK</name>
<dbReference type="InterPro" id="IPR001466">
    <property type="entry name" value="Beta-lactam-related"/>
</dbReference>
<keyword evidence="3" id="KW-1185">Reference proteome</keyword>
<dbReference type="RefSeq" id="WP_126472902.1">
    <property type="nucleotide sequence ID" value="NZ_RXOE01000008.1"/>
</dbReference>
<keyword evidence="2" id="KW-0378">Hydrolase</keyword>
<dbReference type="OrthoDB" id="8582986at2"/>
<proteinExistence type="predicted"/>
<dbReference type="GO" id="GO:0016787">
    <property type="term" value="F:hydrolase activity"/>
    <property type="evidence" value="ECO:0007669"/>
    <property type="project" value="UniProtKB-KW"/>
</dbReference>
<evidence type="ECO:0000259" key="1">
    <source>
        <dbReference type="Pfam" id="PF00144"/>
    </source>
</evidence>
<protein>
    <submittedName>
        <fullName evidence="2">Class C beta-lactamase-related serine hydrolase</fullName>
    </submittedName>
</protein>
<dbReference type="EMBL" id="RXOE01000008">
    <property type="protein sequence ID" value="RTQ31874.1"/>
    <property type="molecule type" value="Genomic_DNA"/>
</dbReference>
<feature type="domain" description="Beta-lactamase-related" evidence="1">
    <location>
        <begin position="83"/>
        <end position="339"/>
    </location>
</feature>
<evidence type="ECO:0000313" key="2">
    <source>
        <dbReference type="EMBL" id="RTQ31874.1"/>
    </source>
</evidence>
<dbReference type="Proteomes" id="UP000267418">
    <property type="component" value="Unassembled WGS sequence"/>
</dbReference>
<evidence type="ECO:0000313" key="3">
    <source>
        <dbReference type="Proteomes" id="UP000267418"/>
    </source>
</evidence>
<dbReference type="InterPro" id="IPR050789">
    <property type="entry name" value="Diverse_Enzym_Activities"/>
</dbReference>
<organism evidence="2 3">
    <name type="scientific">Variovorax gossypii</name>
    <dbReference type="NCBI Taxonomy" id="1679495"/>
    <lineage>
        <taxon>Bacteria</taxon>
        <taxon>Pseudomonadati</taxon>
        <taxon>Pseudomonadota</taxon>
        <taxon>Betaproteobacteria</taxon>
        <taxon>Burkholderiales</taxon>
        <taxon>Comamonadaceae</taxon>
        <taxon>Variovorax</taxon>
    </lineage>
</organism>
<reference evidence="2 3" key="1">
    <citation type="submission" date="2018-12" db="EMBL/GenBank/DDBJ databases">
        <title>The genome of Variovorax gossypii DSM 100435.</title>
        <authorList>
            <person name="Gao J."/>
            <person name="Sun J."/>
        </authorList>
    </citation>
    <scope>NUCLEOTIDE SEQUENCE [LARGE SCALE GENOMIC DNA]</scope>
    <source>
        <strain evidence="2 3">DSM 100435</strain>
    </source>
</reference>
<dbReference type="PANTHER" id="PTHR43283">
    <property type="entry name" value="BETA-LACTAMASE-RELATED"/>
    <property type="match status" value="1"/>
</dbReference>
<dbReference type="Pfam" id="PF00144">
    <property type="entry name" value="Beta-lactamase"/>
    <property type="match status" value="1"/>
</dbReference>
<dbReference type="InterPro" id="IPR012338">
    <property type="entry name" value="Beta-lactam/transpept-like"/>
</dbReference>
<sequence length="528" mass="57327">MTTTTTAPSSSSISRRGLLRLSLGGTAMASLPGIGWAATGAASTAAFSDGLPRSRPEAQGISPASILAFLDDAERGAFELHGFMLWRNGHVVAEGWWDPYKPERRHMTHSLTKSVTVCAVGMAIAEGRFKPDDKVVSFFPEHLPPAVSANLAAMTVRDLLTMRTGHESMVSGSVWRPIRTSWIAEFFKIPVVHAPGSKFVYTSAATYMLSAIVTKTTGQSVADYLKPRFFEPLGITGYEWDVGPEGISPGANGLSWKTVDSLKLGILHAQNGMWNGKQILTKEWVDSVHAPHTKDRYGYQWWLGPNGAYNADGLFGQYSVVFPEHNAVLALNSALPPKAGFNAGMLYKHFPAAFGPASGVPASEKDNAALKARTRALHLLPPVKPTSSPVAANVSGRRYDFADNPEKIKSMQLDFAASGEACTFTMEDERGTHKVQVGLRKPVEGDTTITGNKLHHEYQPDVMRVVASGEWLDARTFVMTWTFVESAFRDTAVCRFSGPYLRFDRSVNVNSSATEMPTLTGTRAKAAA</sequence>
<dbReference type="PANTHER" id="PTHR43283:SF7">
    <property type="entry name" value="BETA-LACTAMASE-RELATED DOMAIN-CONTAINING PROTEIN"/>
    <property type="match status" value="1"/>
</dbReference>
<dbReference type="InterPro" id="IPR006311">
    <property type="entry name" value="TAT_signal"/>
</dbReference>
<dbReference type="Gene3D" id="3.40.710.10">
    <property type="entry name" value="DD-peptidase/beta-lactamase superfamily"/>
    <property type="match status" value="1"/>
</dbReference>
<dbReference type="PROSITE" id="PS51318">
    <property type="entry name" value="TAT"/>
    <property type="match status" value="1"/>
</dbReference>
<dbReference type="SUPFAM" id="SSF56601">
    <property type="entry name" value="beta-lactamase/transpeptidase-like"/>
    <property type="match status" value="1"/>
</dbReference>
<dbReference type="AlphaFoldDB" id="A0A3S0J5P8"/>
<comment type="caution">
    <text evidence="2">The sequence shown here is derived from an EMBL/GenBank/DDBJ whole genome shotgun (WGS) entry which is preliminary data.</text>
</comment>
<accession>A0A3S0J5P8</accession>